<protein>
    <recommendedName>
        <fullName evidence="1">Sugar 3,4-ketoisomerase QdtA cupin domain-containing protein</fullName>
    </recommendedName>
</protein>
<name>A0A5J6D6X9_9CAUD</name>
<proteinExistence type="predicted"/>
<evidence type="ECO:0000313" key="2">
    <source>
        <dbReference type="EMBL" id="QEQ93628.1"/>
    </source>
</evidence>
<dbReference type="Pfam" id="PF05523">
    <property type="entry name" value="FdtA"/>
    <property type="match status" value="1"/>
</dbReference>
<dbReference type="InterPro" id="IPR011051">
    <property type="entry name" value="RmlC_Cupin_sf"/>
</dbReference>
<keyword evidence="3" id="KW-1185">Reference proteome</keyword>
<dbReference type="SUPFAM" id="SSF51182">
    <property type="entry name" value="RmlC-like cupins"/>
    <property type="match status" value="1"/>
</dbReference>
<dbReference type="InterPro" id="IPR014710">
    <property type="entry name" value="RmlC-like_jellyroll"/>
</dbReference>
<dbReference type="Gene3D" id="2.60.120.10">
    <property type="entry name" value="Jelly Rolls"/>
    <property type="match status" value="1"/>
</dbReference>
<organism evidence="2 3">
    <name type="scientific">Streptomyces phage Zuko</name>
    <dbReference type="NCBI Taxonomy" id="2601695"/>
    <lineage>
        <taxon>Viruses</taxon>
        <taxon>Duplodnaviria</taxon>
        <taxon>Heunggongvirae</taxon>
        <taxon>Uroviricota</taxon>
        <taxon>Caudoviricetes</taxon>
        <taxon>Zukovirus</taxon>
        <taxon>Zukovirus zuko</taxon>
    </lineage>
</organism>
<dbReference type="GeneID" id="77931404"/>
<dbReference type="CDD" id="cd20292">
    <property type="entry name" value="cupin_QdtA-like"/>
    <property type="match status" value="1"/>
</dbReference>
<dbReference type="InterPro" id="IPR008894">
    <property type="entry name" value="QdtA_cupin_dom"/>
</dbReference>
<sequence length="154" mass="17338">MTIRELPWEVITFPTYTDERGSLTMAQAGDKPRSLVPFPIQRTYWLHDIADDGERGAHATFKTNQLMIPLVGGCDVMVSDGVTWRDFNLQHTPGLGVVRGLWIKSGVWRELRGFAPGTVILLLSDTLYEDADYVRDWTDFLARVGKPVAGDESR</sequence>
<dbReference type="Proteomes" id="UP000327392">
    <property type="component" value="Segment"/>
</dbReference>
<accession>A0A5J6D6X9</accession>
<evidence type="ECO:0000313" key="3">
    <source>
        <dbReference type="Proteomes" id="UP000327392"/>
    </source>
</evidence>
<feature type="domain" description="Sugar 3,4-ketoisomerase QdtA cupin" evidence="1">
    <location>
        <begin position="9"/>
        <end position="143"/>
    </location>
</feature>
<dbReference type="EMBL" id="MN204493">
    <property type="protein sequence ID" value="QEQ93628.1"/>
    <property type="molecule type" value="Genomic_DNA"/>
</dbReference>
<evidence type="ECO:0000259" key="1">
    <source>
        <dbReference type="Pfam" id="PF05523"/>
    </source>
</evidence>
<reference evidence="2 3" key="1">
    <citation type="submission" date="2019-07" db="EMBL/GenBank/DDBJ databases">
        <authorList>
            <person name="Mandava P."/>
            <person name="Ferry J.C."/>
            <person name="Fallon S.M."/>
            <person name="Hajdenberg M."/>
            <person name="Sharma E."/>
            <person name="Shaffer C.D."/>
            <person name="Weston-Hafer K.A."/>
            <person name="Garlena R.A."/>
            <person name="Russell D.A."/>
            <person name="Pope W.H."/>
            <person name="Jacobs-Sera D."/>
            <person name="Hatfull G.F."/>
        </authorList>
    </citation>
    <scope>NUCLEOTIDE SEQUENCE [LARGE SCALE GENOMIC DNA]</scope>
</reference>
<dbReference type="KEGG" id="vg:77931404"/>
<gene>
    <name evidence="2" type="primary">50</name>
    <name evidence="2" type="ORF">SEA_ZUKO_50</name>
</gene>
<dbReference type="RefSeq" id="YP_010655541.1">
    <property type="nucleotide sequence ID" value="NC_070829.1"/>
</dbReference>